<reference evidence="1" key="1">
    <citation type="submission" date="2021-10" db="EMBL/GenBank/DDBJ databases">
        <title>Tropical sea cucumber genome reveals ecological adaptation and Cuvierian tubules defense mechanism.</title>
        <authorList>
            <person name="Chen T."/>
        </authorList>
    </citation>
    <scope>NUCLEOTIDE SEQUENCE</scope>
    <source>
        <strain evidence="1">Nanhai2018</strain>
        <tissue evidence="1">Muscle</tissue>
    </source>
</reference>
<gene>
    <name evidence="1" type="ORF">HOLleu_19412</name>
</gene>
<evidence type="ECO:0000313" key="1">
    <source>
        <dbReference type="EMBL" id="KAJ8035666.1"/>
    </source>
</evidence>
<name>A0A9Q1BZ84_HOLLE</name>
<accession>A0A9Q1BZ84</accession>
<organism evidence="1 2">
    <name type="scientific">Holothuria leucospilota</name>
    <name type="common">Black long sea cucumber</name>
    <name type="synonym">Mertensiothuria leucospilota</name>
    <dbReference type="NCBI Taxonomy" id="206669"/>
    <lineage>
        <taxon>Eukaryota</taxon>
        <taxon>Metazoa</taxon>
        <taxon>Echinodermata</taxon>
        <taxon>Eleutherozoa</taxon>
        <taxon>Echinozoa</taxon>
        <taxon>Holothuroidea</taxon>
        <taxon>Aspidochirotacea</taxon>
        <taxon>Aspidochirotida</taxon>
        <taxon>Holothuriidae</taxon>
        <taxon>Holothuria</taxon>
    </lineage>
</organism>
<proteinExistence type="predicted"/>
<dbReference type="Proteomes" id="UP001152320">
    <property type="component" value="Chromosome 9"/>
</dbReference>
<comment type="caution">
    <text evidence="1">The sequence shown here is derived from an EMBL/GenBank/DDBJ whole genome shotgun (WGS) entry which is preliminary data.</text>
</comment>
<keyword evidence="2" id="KW-1185">Reference proteome</keyword>
<evidence type="ECO:0000313" key="2">
    <source>
        <dbReference type="Proteomes" id="UP001152320"/>
    </source>
</evidence>
<protein>
    <submittedName>
        <fullName evidence="1">Uncharacterized protein</fullName>
    </submittedName>
</protein>
<dbReference type="EMBL" id="JAIZAY010000009">
    <property type="protein sequence ID" value="KAJ8035666.1"/>
    <property type="molecule type" value="Genomic_DNA"/>
</dbReference>
<sequence length="59" mass="7261">MLNQNSCIVLEVYNHYLTADSLRGRYRFPLRYNFYDSRLGLRKFPDRHMGQKWYLSDIE</sequence>
<dbReference type="AlphaFoldDB" id="A0A9Q1BZ84"/>